<reference evidence="3 4" key="1">
    <citation type="submission" date="2020-12" db="EMBL/GenBank/DDBJ databases">
        <title>Metabolic potential, ecology and presence of endohyphal bacteria is reflected in genomic diversity of Mucoromycotina.</title>
        <authorList>
            <person name="Muszewska A."/>
            <person name="Okrasinska A."/>
            <person name="Steczkiewicz K."/>
            <person name="Drgas O."/>
            <person name="Orlowska M."/>
            <person name="Perlinska-Lenart U."/>
            <person name="Aleksandrzak-Piekarczyk T."/>
            <person name="Szatraj K."/>
            <person name="Zielenkiewicz U."/>
            <person name="Pilsyk S."/>
            <person name="Malc E."/>
            <person name="Mieczkowski P."/>
            <person name="Kruszewska J.S."/>
            <person name="Biernat P."/>
            <person name="Pawlowska J."/>
        </authorList>
    </citation>
    <scope>NUCLEOTIDE SEQUENCE [LARGE SCALE GENOMIC DNA]</scope>
    <source>
        <strain evidence="3 4">CBS 142.35</strain>
    </source>
</reference>
<protein>
    <recommendedName>
        <fullName evidence="2">SPIN90/Ldb17 leucine-rich domain-containing protein</fullName>
    </recommendedName>
</protein>
<organism evidence="3 4">
    <name type="scientific">Circinella minor</name>
    <dbReference type="NCBI Taxonomy" id="1195481"/>
    <lineage>
        <taxon>Eukaryota</taxon>
        <taxon>Fungi</taxon>
        <taxon>Fungi incertae sedis</taxon>
        <taxon>Mucoromycota</taxon>
        <taxon>Mucoromycotina</taxon>
        <taxon>Mucoromycetes</taxon>
        <taxon>Mucorales</taxon>
        <taxon>Lichtheimiaceae</taxon>
        <taxon>Circinella</taxon>
    </lineage>
</organism>
<keyword evidence="4" id="KW-1185">Reference proteome</keyword>
<dbReference type="GO" id="GO:0071933">
    <property type="term" value="F:Arp2/3 complex binding"/>
    <property type="evidence" value="ECO:0007669"/>
    <property type="project" value="TreeGrafter"/>
</dbReference>
<dbReference type="Pfam" id="PF09431">
    <property type="entry name" value="SPIN90_LRD"/>
    <property type="match status" value="1"/>
</dbReference>
<evidence type="ECO:0000259" key="2">
    <source>
        <dbReference type="Pfam" id="PF09431"/>
    </source>
</evidence>
<dbReference type="GO" id="GO:0051666">
    <property type="term" value="P:actin cortical patch localization"/>
    <property type="evidence" value="ECO:0007669"/>
    <property type="project" value="TreeGrafter"/>
</dbReference>
<evidence type="ECO:0000256" key="1">
    <source>
        <dbReference type="SAM" id="MobiDB-lite"/>
    </source>
</evidence>
<dbReference type="OrthoDB" id="445362at2759"/>
<dbReference type="Proteomes" id="UP000646827">
    <property type="component" value="Unassembled WGS sequence"/>
</dbReference>
<sequence length="451" mass="51027">MDYDAIDYFFDDAESFNAELDDILLLPCENKEDAERITTQYVRLVTRFQHDFCETLAERAQMAYKLIDSTLFLEHSTTILSHILHGHALVTTNENDSDLLIPYTILIYAGKEDPRWMKYIVSDARKNKQNRLFRKILQETATDSYKLMGVSVVLAFEMCKVSRLRAADLDVVESMLDDSDETFNYDIIQLLLVFNEQFLMAAKGQPSNNKVLDILSKRIGTSNTFSANLIFMLNRSDDACVKLLILKLLYGIFTLPSLYEYFYTNDLYVLVDIILREVCNLGEEREAAALRDAYLRVLRPLLINTQLRTAPYKQNEIHTTLCSMITPRSYVKVDPDTSRLVERILIEWWGNICKQPVAPLLGVDIKSPLLATSHHGANAQVIRSPSPYPMMRTSTSTSSNTSSTSDDSSPSPTLTDNNSLSTSANNSNNTNSNNNNTSSEKQQPADLVLCA</sequence>
<dbReference type="AlphaFoldDB" id="A0A8H7S9L5"/>
<dbReference type="GO" id="GO:0030479">
    <property type="term" value="C:actin cortical patch"/>
    <property type="evidence" value="ECO:0007669"/>
    <property type="project" value="TreeGrafter"/>
</dbReference>
<dbReference type="InterPro" id="IPR018556">
    <property type="entry name" value="SPIN90/Ldb17_LRD"/>
</dbReference>
<evidence type="ECO:0000313" key="3">
    <source>
        <dbReference type="EMBL" id="KAG2224523.1"/>
    </source>
</evidence>
<dbReference type="GO" id="GO:0006897">
    <property type="term" value="P:endocytosis"/>
    <property type="evidence" value="ECO:0007669"/>
    <property type="project" value="TreeGrafter"/>
</dbReference>
<dbReference type="PANTHER" id="PTHR13357:SF1">
    <property type="entry name" value="NCK-INTERACTING PROTEIN WITH SH3 DOMAIN"/>
    <property type="match status" value="1"/>
</dbReference>
<feature type="region of interest" description="Disordered" evidence="1">
    <location>
        <begin position="378"/>
        <end position="451"/>
    </location>
</feature>
<dbReference type="PANTHER" id="PTHR13357">
    <property type="entry name" value="SH3 ADAPTER PROTEIN SPIN90 NCK INTERACTING PROTEIN WITH SH3 DOMAIN"/>
    <property type="match status" value="1"/>
</dbReference>
<dbReference type="EMBL" id="JAEPRB010000041">
    <property type="protein sequence ID" value="KAG2224523.1"/>
    <property type="molecule type" value="Genomic_DNA"/>
</dbReference>
<feature type="compositionally biased region" description="Low complexity" evidence="1">
    <location>
        <begin position="383"/>
        <end position="439"/>
    </location>
</feature>
<name>A0A8H7S9L5_9FUNG</name>
<feature type="domain" description="SPIN90/Ldb17 leucine-rich" evidence="2">
    <location>
        <begin position="180"/>
        <end position="317"/>
    </location>
</feature>
<accession>A0A8H7S9L5</accession>
<dbReference type="GO" id="GO:0000147">
    <property type="term" value="P:actin cortical patch assembly"/>
    <property type="evidence" value="ECO:0007669"/>
    <property type="project" value="TreeGrafter"/>
</dbReference>
<proteinExistence type="predicted"/>
<evidence type="ECO:0000313" key="4">
    <source>
        <dbReference type="Proteomes" id="UP000646827"/>
    </source>
</evidence>
<dbReference type="InterPro" id="IPR030125">
    <property type="entry name" value="SPIN90/Ldb17"/>
</dbReference>
<gene>
    <name evidence="3" type="ORF">INT45_004368</name>
</gene>
<comment type="caution">
    <text evidence="3">The sequence shown here is derived from an EMBL/GenBank/DDBJ whole genome shotgun (WGS) entry which is preliminary data.</text>
</comment>